<evidence type="ECO:0000259" key="2">
    <source>
        <dbReference type="Pfam" id="PF00561"/>
    </source>
</evidence>
<dbReference type="InterPro" id="IPR029058">
    <property type="entry name" value="AB_hydrolase_fold"/>
</dbReference>
<dbReference type="PRINTS" id="PR00412">
    <property type="entry name" value="EPOXHYDRLASE"/>
</dbReference>
<dbReference type="GO" id="GO:0016787">
    <property type="term" value="F:hydrolase activity"/>
    <property type="evidence" value="ECO:0007669"/>
    <property type="project" value="UniProtKB-KW"/>
</dbReference>
<dbReference type="RefSeq" id="WP_033434537.1">
    <property type="nucleotide sequence ID" value="NZ_CP034550.1"/>
</dbReference>
<evidence type="ECO:0000313" key="3">
    <source>
        <dbReference type="EMBL" id="QFZ18447.1"/>
    </source>
</evidence>
<dbReference type="AlphaFoldDB" id="A0A5Q0GWL6"/>
<reference evidence="4" key="1">
    <citation type="journal article" date="2021" name="Curr. Microbiol.">
        <title>Complete genome of nocamycin-producing strain Saccharothrix syringae NRRL B-16468 reveals the biosynthetic potential for secondary metabolites.</title>
        <authorList>
            <person name="Mo X."/>
            <person name="Yang S."/>
        </authorList>
    </citation>
    <scope>NUCLEOTIDE SEQUENCE [LARGE SCALE GENOMIC DNA]</scope>
    <source>
        <strain evidence="4">ATCC 51364 / DSM 43886 / JCM 6844 / KCTC 9398 / NBRC 14523 / NRRL B-16468 / INA 2240</strain>
    </source>
</reference>
<dbReference type="Gene3D" id="3.40.50.1820">
    <property type="entry name" value="alpha/beta hydrolase"/>
    <property type="match status" value="1"/>
</dbReference>
<name>A0A5Q0GWL6_SACSY</name>
<dbReference type="Proteomes" id="UP000325787">
    <property type="component" value="Chromosome"/>
</dbReference>
<dbReference type="SUPFAM" id="SSF53474">
    <property type="entry name" value="alpha/beta-Hydrolases"/>
    <property type="match status" value="1"/>
</dbReference>
<feature type="domain" description="AB hydrolase-1" evidence="2">
    <location>
        <begin position="34"/>
        <end position="137"/>
    </location>
</feature>
<keyword evidence="1 3" id="KW-0378">Hydrolase</keyword>
<dbReference type="InterPro" id="IPR000073">
    <property type="entry name" value="AB_hydrolase_1"/>
</dbReference>
<protein>
    <submittedName>
        <fullName evidence="3">Alpha/beta hydrolase</fullName>
    </submittedName>
</protein>
<keyword evidence="4" id="KW-1185">Reference proteome</keyword>
<evidence type="ECO:0000313" key="4">
    <source>
        <dbReference type="Proteomes" id="UP000325787"/>
    </source>
</evidence>
<dbReference type="OrthoDB" id="3507586at2"/>
<dbReference type="EMBL" id="CP034550">
    <property type="protein sequence ID" value="QFZ18447.1"/>
    <property type="molecule type" value="Genomic_DNA"/>
</dbReference>
<organism evidence="3 4">
    <name type="scientific">Saccharothrix syringae</name>
    <name type="common">Nocardiopsis syringae</name>
    <dbReference type="NCBI Taxonomy" id="103733"/>
    <lineage>
        <taxon>Bacteria</taxon>
        <taxon>Bacillati</taxon>
        <taxon>Actinomycetota</taxon>
        <taxon>Actinomycetes</taxon>
        <taxon>Pseudonocardiales</taxon>
        <taxon>Pseudonocardiaceae</taxon>
        <taxon>Saccharothrix</taxon>
    </lineage>
</organism>
<proteinExistence type="predicted"/>
<evidence type="ECO:0000256" key="1">
    <source>
        <dbReference type="ARBA" id="ARBA00022801"/>
    </source>
</evidence>
<sequence>MNPHAATLPEVDHHRLGLNGTELHYVTAGTAGSPVLLVHGFPETWWVFHKLIPLLSEHHRVFAVDLRGFGDSATAAPEHDSATAAEDLGELIARLDVGPVHLVGQDISGPTTFRVAADHPELVRSYTGIETALPGFGAETLADVARGGAWHIGVLAAPGIPEMLLTGRERAFLADYAIPSLAASPEAFTDTDIDELVRSYARPDAFAGAAGLYRSLLAEGDELRELAVRKLGMPVLAVAGSSGDFTPATLRQVATTVTAVRIEGIGHYVAMEAPDRLAAALRSFYADIDRE</sequence>
<dbReference type="InterPro" id="IPR000639">
    <property type="entry name" value="Epox_hydrolase-like"/>
</dbReference>
<dbReference type="KEGG" id="ssyi:EKG83_14015"/>
<dbReference type="Pfam" id="PF00561">
    <property type="entry name" value="Abhydrolase_1"/>
    <property type="match status" value="1"/>
</dbReference>
<gene>
    <name evidence="3" type="ORF">EKG83_14015</name>
</gene>
<dbReference type="PANTHER" id="PTHR43329">
    <property type="entry name" value="EPOXIDE HYDROLASE"/>
    <property type="match status" value="1"/>
</dbReference>
<accession>A0A5Q0GWL6</accession>